<dbReference type="Proteomes" id="UP000013996">
    <property type="component" value="Unassembled WGS sequence"/>
</dbReference>
<sequence>MQAIFTNGKTYTNSFEKPLTPITKSLYLQFLKCQNAYHLIREGVVSKPSTASFGGYLEWAEFLSYCKNQFPNFPSIEKSPNREEGFVQSEIYIKDKISHFGAQLRYQNFVCSVELLEYDEERDGWILWDFRPIGSIKQDILRSFFFYKQIAEGLGLRVLGCKIIRIQTKYVYQGGPILPEDYLLVEDLSPRMESELGSREEEWNKFQTEIQNTNEQSVPYSFLEKNPSCRSLKTCLSPTHCAPGRETAREIFEYRDSSELAKLWFASGYNSYDSVPDAELSPIQKIQKEAHKTGTVHFNKESLTQYLSNVTKTVAFLDFESINPYIPIYPETKPFQHIPYLYSLHIWDMDSDSLTHKTYLHEDVGSDPRKHVLFHLQKDLPTGITIFSFNDFFEKLIIQESATVYPEYLEFWESVKSMFIDLALPFKKLWIYHPAQHGKASLKEILPCFSNESHFGLTIREGQDANYQYLRLIKKQVTAEEKKRVLEDLIAYCKLDSYGLFLIYRMLQERLSVI</sequence>
<dbReference type="STRING" id="1249483.LEP1GSC202_1776"/>
<proteinExistence type="predicted"/>
<feature type="domain" description="DUF2779" evidence="1">
    <location>
        <begin position="316"/>
        <end position="441"/>
    </location>
</feature>
<evidence type="ECO:0000259" key="1">
    <source>
        <dbReference type="Pfam" id="PF11074"/>
    </source>
</evidence>
<evidence type="ECO:0000313" key="3">
    <source>
        <dbReference type="Proteomes" id="UP000013996"/>
    </source>
</evidence>
<dbReference type="Pfam" id="PF11074">
    <property type="entry name" value="DUF2779"/>
    <property type="match status" value="1"/>
</dbReference>
<reference evidence="2 3" key="1">
    <citation type="submission" date="2013-04" db="EMBL/GenBank/DDBJ databases">
        <authorList>
            <person name="Harkins D.M."/>
            <person name="Durkin A.S."/>
            <person name="Brinkac L.M."/>
            <person name="Haft D.H."/>
            <person name="Selengut J.D."/>
            <person name="Sanka R."/>
            <person name="DePew J."/>
            <person name="Purushe J."/>
            <person name="Hartskeerl R.A."/>
            <person name="Ahmed A."/>
            <person name="van der Linden H."/>
            <person name="Goris M.G.A."/>
            <person name="Vinetz J.M."/>
            <person name="Sutton G.G."/>
            <person name="Nierman W.C."/>
            <person name="Fouts D.E."/>
        </authorList>
    </citation>
    <scope>NUCLEOTIDE SEQUENCE [LARGE SCALE GENOMIC DNA]</scope>
    <source>
        <strain evidence="2 3">Sao Paulo</strain>
    </source>
</reference>
<dbReference type="RefSeq" id="WP_015677161.1">
    <property type="nucleotide sequence ID" value="NZ_AOGX02000015.1"/>
</dbReference>
<evidence type="ECO:0000313" key="2">
    <source>
        <dbReference type="EMBL" id="EOQ89588.1"/>
    </source>
</evidence>
<accession>A0A5E8HG32</accession>
<dbReference type="InterPro" id="IPR021301">
    <property type="entry name" value="DUF2779"/>
</dbReference>
<dbReference type="AlphaFoldDB" id="A0A5E8HG32"/>
<protein>
    <submittedName>
        <fullName evidence="2">PF11074 domain protein</fullName>
    </submittedName>
</protein>
<organism evidence="2 3">
    <name type="scientific">Leptospira yanagawae serovar Saopaulo str. Sao Paulo = ATCC 700523</name>
    <dbReference type="NCBI Taxonomy" id="1249483"/>
    <lineage>
        <taxon>Bacteria</taxon>
        <taxon>Pseudomonadati</taxon>
        <taxon>Spirochaetota</taxon>
        <taxon>Spirochaetia</taxon>
        <taxon>Leptospirales</taxon>
        <taxon>Leptospiraceae</taxon>
        <taxon>Leptospira</taxon>
    </lineage>
</organism>
<name>A0A5E8HG32_9LEPT</name>
<dbReference type="EMBL" id="AOGX02000015">
    <property type="protein sequence ID" value="EOQ89588.1"/>
    <property type="molecule type" value="Genomic_DNA"/>
</dbReference>
<gene>
    <name evidence="2" type="ORF">LEP1GSC202_1776</name>
</gene>
<comment type="caution">
    <text evidence="2">The sequence shown here is derived from an EMBL/GenBank/DDBJ whole genome shotgun (WGS) entry which is preliminary data.</text>
</comment>